<sequence length="184" mass="21346">MKNYLFLFLIIISCNKATQKDNIQATKPASKKELKKFYDSDKIEHFYLNISEDSILNLLKLKNENKDQKKLRQLLVSDYPDSVSGPNFETDLVKYKFTKTELSELKKKEVEKIFSQQDSTPSEFLSCVPYYRDIFIFKKNDSIVGIAKICFDCGISTFLGSNVDTNEFGLHSELNKLEKIVRNK</sequence>
<dbReference type="EMBL" id="JACJIS010000003">
    <property type="protein sequence ID" value="MBA9074560.1"/>
    <property type="molecule type" value="Genomic_DNA"/>
</dbReference>
<dbReference type="RefSeq" id="WP_182494073.1">
    <property type="nucleotide sequence ID" value="NZ_JACJIS010000003.1"/>
</dbReference>
<name>A0ABR6DS82_9FLAO</name>
<evidence type="ECO:0000313" key="2">
    <source>
        <dbReference type="Proteomes" id="UP000555003"/>
    </source>
</evidence>
<gene>
    <name evidence="1" type="ORF">GGR22_002733</name>
</gene>
<organism evidence="1 2">
    <name type="scientific">Flavobacterium gossypii</name>
    <dbReference type="NCBI Taxonomy" id="1646119"/>
    <lineage>
        <taxon>Bacteria</taxon>
        <taxon>Pseudomonadati</taxon>
        <taxon>Bacteroidota</taxon>
        <taxon>Flavobacteriia</taxon>
        <taxon>Flavobacteriales</taxon>
        <taxon>Flavobacteriaceae</taxon>
        <taxon>Flavobacterium</taxon>
    </lineage>
</organism>
<proteinExistence type="predicted"/>
<evidence type="ECO:0000313" key="1">
    <source>
        <dbReference type="EMBL" id="MBA9074560.1"/>
    </source>
</evidence>
<protein>
    <submittedName>
        <fullName evidence="1">Uncharacterized protein</fullName>
    </submittedName>
</protein>
<accession>A0ABR6DS82</accession>
<comment type="caution">
    <text evidence="1">The sequence shown here is derived from an EMBL/GenBank/DDBJ whole genome shotgun (WGS) entry which is preliminary data.</text>
</comment>
<dbReference type="Proteomes" id="UP000555003">
    <property type="component" value="Unassembled WGS sequence"/>
</dbReference>
<reference evidence="1 2" key="1">
    <citation type="submission" date="2020-08" db="EMBL/GenBank/DDBJ databases">
        <title>Genomic Encyclopedia of Type Strains, Phase IV (KMG-IV): sequencing the most valuable type-strain genomes for metagenomic binning, comparative biology and taxonomic classification.</title>
        <authorList>
            <person name="Goeker M."/>
        </authorList>
    </citation>
    <scope>NUCLEOTIDE SEQUENCE [LARGE SCALE GENOMIC DNA]</scope>
    <source>
        <strain evidence="1 2">DSM 100397</strain>
    </source>
</reference>
<keyword evidence="2" id="KW-1185">Reference proteome</keyword>